<dbReference type="EMBL" id="CP120687">
    <property type="protein sequence ID" value="WFB39564.1"/>
    <property type="molecule type" value="Genomic_DNA"/>
</dbReference>
<evidence type="ECO:0000313" key="2">
    <source>
        <dbReference type="EMBL" id="WFB39564.1"/>
    </source>
</evidence>
<proteinExistence type="predicted"/>
<name>A0ABY8DRF0_9LACO</name>
<feature type="compositionally biased region" description="Polar residues" evidence="1">
    <location>
        <begin position="41"/>
        <end position="53"/>
    </location>
</feature>
<reference evidence="2 3" key="1">
    <citation type="submission" date="2023-03" db="EMBL/GenBank/DDBJ databases">
        <authorList>
            <person name="Ruckert-Reed C."/>
        </authorList>
    </citation>
    <scope>NUCLEOTIDE SEQUENCE [LARGE SCALE GENOMIC DNA]</scope>
    <source>
        <strain evidence="2 3">DSM 115425</strain>
    </source>
</reference>
<dbReference type="Proteomes" id="UP001220228">
    <property type="component" value="Chromosome"/>
</dbReference>
<accession>A0ABY8DRF0</accession>
<evidence type="ECO:0000256" key="1">
    <source>
        <dbReference type="SAM" id="MobiDB-lite"/>
    </source>
</evidence>
<dbReference type="RefSeq" id="WP_049169169.1">
    <property type="nucleotide sequence ID" value="NZ_CP120687.1"/>
</dbReference>
<feature type="compositionally biased region" description="Basic residues" evidence="1">
    <location>
        <begin position="54"/>
        <end position="63"/>
    </location>
</feature>
<evidence type="ECO:0000313" key="3">
    <source>
        <dbReference type="Proteomes" id="UP001220228"/>
    </source>
</evidence>
<keyword evidence="3" id="KW-1185">Reference proteome</keyword>
<gene>
    <name evidence="2" type="ORF">LHUE1_000291</name>
</gene>
<sequence length="63" mass="6982">MNHLIGMLEGANKKTASGKQIGRINGGYSTEKPRMMIAERTNLTQGDGTANQRSKMRRQYNGI</sequence>
<protein>
    <submittedName>
        <fullName evidence="2">Uncharacterized protein</fullName>
    </submittedName>
</protein>
<feature type="region of interest" description="Disordered" evidence="1">
    <location>
        <begin position="1"/>
        <end position="63"/>
    </location>
</feature>
<organism evidence="2 3">
    <name type="scientific">Lacticaseibacillus huelsenbergensis</name>
    <dbReference type="NCBI Taxonomy" id="3035291"/>
    <lineage>
        <taxon>Bacteria</taxon>
        <taxon>Bacillati</taxon>
        <taxon>Bacillota</taxon>
        <taxon>Bacilli</taxon>
        <taxon>Lactobacillales</taxon>
        <taxon>Lactobacillaceae</taxon>
        <taxon>Lacticaseibacillus</taxon>
    </lineage>
</organism>